<dbReference type="InterPro" id="IPR036388">
    <property type="entry name" value="WH-like_DNA-bd_sf"/>
</dbReference>
<evidence type="ECO:0000256" key="2">
    <source>
        <dbReference type="ARBA" id="ARBA00023015"/>
    </source>
</evidence>
<dbReference type="InterPro" id="IPR000847">
    <property type="entry name" value="LysR_HTH_N"/>
</dbReference>
<protein>
    <submittedName>
        <fullName evidence="6">DNA-binding transcriptional regulator, LysR family</fullName>
    </submittedName>
</protein>
<dbReference type="GO" id="GO:0003700">
    <property type="term" value="F:DNA-binding transcription factor activity"/>
    <property type="evidence" value="ECO:0007669"/>
    <property type="project" value="InterPro"/>
</dbReference>
<dbReference type="SUPFAM" id="SSF46785">
    <property type="entry name" value="Winged helix' DNA-binding domain"/>
    <property type="match status" value="1"/>
</dbReference>
<dbReference type="CDD" id="cd08417">
    <property type="entry name" value="PBP2_Nitroaromatics_like"/>
    <property type="match status" value="1"/>
</dbReference>
<evidence type="ECO:0000256" key="3">
    <source>
        <dbReference type="ARBA" id="ARBA00023125"/>
    </source>
</evidence>
<dbReference type="InterPro" id="IPR036390">
    <property type="entry name" value="WH_DNA-bd_sf"/>
</dbReference>
<dbReference type="SUPFAM" id="SSF53850">
    <property type="entry name" value="Periplasmic binding protein-like II"/>
    <property type="match status" value="1"/>
</dbReference>
<dbReference type="Gene3D" id="3.40.190.10">
    <property type="entry name" value="Periplasmic binding protein-like II"/>
    <property type="match status" value="2"/>
</dbReference>
<organism evidence="6 7">
    <name type="scientific">Thalassovita litoralis</name>
    <dbReference type="NCBI Taxonomy" id="1010611"/>
    <lineage>
        <taxon>Bacteria</taxon>
        <taxon>Pseudomonadati</taxon>
        <taxon>Pseudomonadota</taxon>
        <taxon>Alphaproteobacteria</taxon>
        <taxon>Rhodobacterales</taxon>
        <taxon>Roseobacteraceae</taxon>
        <taxon>Thalassovita</taxon>
    </lineage>
</organism>
<dbReference type="PRINTS" id="PR00039">
    <property type="entry name" value="HTHLYSR"/>
</dbReference>
<evidence type="ECO:0000256" key="4">
    <source>
        <dbReference type="ARBA" id="ARBA00023163"/>
    </source>
</evidence>
<keyword evidence="4" id="KW-0804">Transcription</keyword>
<dbReference type="GO" id="GO:0003677">
    <property type="term" value="F:DNA binding"/>
    <property type="evidence" value="ECO:0007669"/>
    <property type="project" value="UniProtKB-KW"/>
</dbReference>
<dbReference type="Pfam" id="PF03466">
    <property type="entry name" value="LysR_substrate"/>
    <property type="match status" value="1"/>
</dbReference>
<sequence>MATDPFALDFSALRVLRLVHGHGSFSRTAESLGVTQSTVSYTMARLRDAFGDPLFVRQGAGIVPTDRCEEVVAQTSAMLDRFEALTAPRQFDPAVAKLEIGISCNYYERVTLIPKVMRTLRQKAPGMAIRIISSTVRGKEQLMRGDSDMLIGPIRLEEPSFFRRGLLPEDYVCIMDPANPLARTVQDVDTFVAAPQVVVNYGGSFRSRFLVVMEAQGHYPNAVMEVPSPANLPDILVGTDMIATVPRRIAESFGAQVVIRDCPFLAEISIDLYWTARTHVSAPHVWLRAQIAAAANRILTKEAGAG</sequence>
<name>A0A521BL25_9RHOB</name>
<dbReference type="PANTHER" id="PTHR30118:SF6">
    <property type="entry name" value="HTH-TYPE TRANSCRIPTIONAL REGULATOR LEUO"/>
    <property type="match status" value="1"/>
</dbReference>
<reference evidence="6 7" key="1">
    <citation type="submission" date="2017-05" db="EMBL/GenBank/DDBJ databases">
        <authorList>
            <person name="Varghese N."/>
            <person name="Submissions S."/>
        </authorList>
    </citation>
    <scope>NUCLEOTIDE SEQUENCE [LARGE SCALE GENOMIC DNA]</scope>
    <source>
        <strain evidence="6 7">DSM 29506</strain>
    </source>
</reference>
<evidence type="ECO:0000256" key="1">
    <source>
        <dbReference type="ARBA" id="ARBA00009437"/>
    </source>
</evidence>
<feature type="domain" description="HTH lysR-type" evidence="5">
    <location>
        <begin position="8"/>
        <end position="65"/>
    </location>
</feature>
<keyword evidence="2" id="KW-0805">Transcription regulation</keyword>
<dbReference type="RefSeq" id="WP_142492183.1">
    <property type="nucleotide sequence ID" value="NZ_FXTO01000003.1"/>
</dbReference>
<accession>A0A521BL25</accession>
<dbReference type="InterPro" id="IPR050389">
    <property type="entry name" value="LysR-type_TF"/>
</dbReference>
<dbReference type="EMBL" id="FXTO01000003">
    <property type="protein sequence ID" value="SMO47864.1"/>
    <property type="molecule type" value="Genomic_DNA"/>
</dbReference>
<evidence type="ECO:0000313" key="7">
    <source>
        <dbReference type="Proteomes" id="UP000316030"/>
    </source>
</evidence>
<dbReference type="Pfam" id="PF00126">
    <property type="entry name" value="HTH_1"/>
    <property type="match status" value="1"/>
</dbReference>
<keyword evidence="3 6" id="KW-0238">DNA-binding</keyword>
<evidence type="ECO:0000313" key="6">
    <source>
        <dbReference type="EMBL" id="SMO47864.1"/>
    </source>
</evidence>
<dbReference type="PANTHER" id="PTHR30118">
    <property type="entry name" value="HTH-TYPE TRANSCRIPTIONAL REGULATOR LEUO-RELATED"/>
    <property type="match status" value="1"/>
</dbReference>
<evidence type="ECO:0000259" key="5">
    <source>
        <dbReference type="PROSITE" id="PS50931"/>
    </source>
</evidence>
<dbReference type="Proteomes" id="UP000316030">
    <property type="component" value="Unassembled WGS sequence"/>
</dbReference>
<comment type="similarity">
    <text evidence="1">Belongs to the LysR transcriptional regulatory family.</text>
</comment>
<dbReference type="AlphaFoldDB" id="A0A521BL25"/>
<keyword evidence="7" id="KW-1185">Reference proteome</keyword>
<dbReference type="InterPro" id="IPR005119">
    <property type="entry name" value="LysR_subst-bd"/>
</dbReference>
<gene>
    <name evidence="6" type="ORF">SAMN06265173_103143</name>
</gene>
<dbReference type="Gene3D" id="1.10.10.10">
    <property type="entry name" value="Winged helix-like DNA-binding domain superfamily/Winged helix DNA-binding domain"/>
    <property type="match status" value="1"/>
</dbReference>
<dbReference type="InterPro" id="IPR037402">
    <property type="entry name" value="YidZ_PBP2"/>
</dbReference>
<dbReference type="OrthoDB" id="9774011at2"/>
<proteinExistence type="inferred from homology"/>
<dbReference type="PROSITE" id="PS50931">
    <property type="entry name" value="HTH_LYSR"/>
    <property type="match status" value="1"/>
</dbReference>